<dbReference type="PANTHER" id="PTHR11550:SF0">
    <property type="entry name" value="CTP SYNTHASE-RELATED"/>
    <property type="match status" value="1"/>
</dbReference>
<dbReference type="GO" id="GO:0044210">
    <property type="term" value="P:'de novo' CTP biosynthetic process"/>
    <property type="evidence" value="ECO:0007669"/>
    <property type="project" value="UniProtKB-UniPathway"/>
</dbReference>
<organism evidence="13 14">
    <name type="scientific">Candidatus Zambryskibacteria bacterium RIFCSPHIGHO2_01_FULL_46_25</name>
    <dbReference type="NCBI Taxonomy" id="1802738"/>
    <lineage>
        <taxon>Bacteria</taxon>
        <taxon>Candidatus Zambryskiibacteriota</taxon>
    </lineage>
</organism>
<keyword evidence="10" id="KW-0472">Membrane</keyword>
<evidence type="ECO:0000259" key="11">
    <source>
        <dbReference type="Pfam" id="PF00117"/>
    </source>
</evidence>
<comment type="pathway">
    <text evidence="1">Pyrimidine metabolism; CTP biosynthesis via de novo pathway; CTP from UDP: step 2/2.</text>
</comment>
<dbReference type="Gene3D" id="3.40.50.300">
    <property type="entry name" value="P-loop containing nucleotide triphosphate hydrolases"/>
    <property type="match status" value="1"/>
</dbReference>
<evidence type="ECO:0000256" key="9">
    <source>
        <dbReference type="ARBA" id="ARBA00047781"/>
    </source>
</evidence>
<dbReference type="EC" id="6.3.4.2" evidence="3"/>
<dbReference type="GO" id="GO:0019856">
    <property type="term" value="P:pyrimidine nucleobase biosynthetic process"/>
    <property type="evidence" value="ECO:0007669"/>
    <property type="project" value="TreeGrafter"/>
</dbReference>
<comment type="similarity">
    <text evidence="2">Belongs to the CTP synthase family.</text>
</comment>
<evidence type="ECO:0000259" key="12">
    <source>
        <dbReference type="Pfam" id="PF06418"/>
    </source>
</evidence>
<dbReference type="InterPro" id="IPR027417">
    <property type="entry name" value="P-loop_NTPase"/>
</dbReference>
<dbReference type="InterPro" id="IPR033828">
    <property type="entry name" value="GATase1_CTP_Synthase"/>
</dbReference>
<evidence type="ECO:0000256" key="10">
    <source>
        <dbReference type="SAM" id="Phobius"/>
    </source>
</evidence>
<dbReference type="Pfam" id="PF00117">
    <property type="entry name" value="GATase"/>
    <property type="match status" value="1"/>
</dbReference>
<comment type="catalytic activity">
    <reaction evidence="9">
        <text>UTP + L-glutamine + ATP + H2O = CTP + L-glutamate + ADP + phosphate + 2 H(+)</text>
        <dbReference type="Rhea" id="RHEA:26426"/>
        <dbReference type="ChEBI" id="CHEBI:15377"/>
        <dbReference type="ChEBI" id="CHEBI:15378"/>
        <dbReference type="ChEBI" id="CHEBI:29985"/>
        <dbReference type="ChEBI" id="CHEBI:30616"/>
        <dbReference type="ChEBI" id="CHEBI:37563"/>
        <dbReference type="ChEBI" id="CHEBI:43474"/>
        <dbReference type="ChEBI" id="CHEBI:46398"/>
        <dbReference type="ChEBI" id="CHEBI:58359"/>
        <dbReference type="ChEBI" id="CHEBI:456216"/>
        <dbReference type="EC" id="6.3.4.2"/>
    </reaction>
</comment>
<sequence>MKRKKEIRPKYIFVVGGVMSGVGKGVTTSSIGTILQSKGFNVSLMKADPYLNVDAGTMNPVEHGEVFVLDSGLETDQDMGNYERFLNKDMPKENYLTNGMVLKCVIDRERALGYQGKCVEPVYHVTEEIIKRIHASVKKSGAEITVFEIGGTIGEYQNAIFLEAARLLKMRHPGDVMFIMVSYLPVPGKIGEMKTKLTQNAVRQLSSYGINTDMIIARSELSIDKKRKEKISMTTGIAEEDIIAAPDIESIYDVPVNFENDGLSERILAHFGLKPRQKDLKNWRKFVSKAKSAKKILKIAVIGKYFDTGDFVLADAYVSVIEAIKFSSYWRGAKPKLEWINAKEYETGKRKYSELKNYAGVVVPGGFGSTGVEGIIGAIKYVRENKIPYLGLCYGMQLAVIEFARNKAGLKGAHTTEVDPDTKHPVIGIMSEQKDKLAQANYGGSMRLGEWPAVLRAGSLAAKAYGEKKISERHRHRYEVNPEYVDNLTKAGMVFSGVSPDGRLCEVAELPVSTHPFFIASQFHPEFKARPLNPHPLFTAFVVAALKFTKRK</sequence>
<feature type="transmembrane region" description="Helical" evidence="10">
    <location>
        <begin position="12"/>
        <end position="35"/>
    </location>
</feature>
<proteinExistence type="inferred from homology"/>
<feature type="domain" description="CTP synthase N-terminal" evidence="12">
    <location>
        <begin position="10"/>
        <end position="273"/>
    </location>
</feature>
<dbReference type="SUPFAM" id="SSF52540">
    <property type="entry name" value="P-loop containing nucleoside triphosphate hydrolases"/>
    <property type="match status" value="1"/>
</dbReference>
<dbReference type="NCBIfam" id="TIGR00337">
    <property type="entry name" value="PyrG"/>
    <property type="match status" value="1"/>
</dbReference>
<dbReference type="UniPathway" id="UPA00159">
    <property type="reaction ID" value="UER00277"/>
</dbReference>
<evidence type="ECO:0000256" key="4">
    <source>
        <dbReference type="ARBA" id="ARBA00022598"/>
    </source>
</evidence>
<keyword evidence="10" id="KW-1133">Transmembrane helix</keyword>
<dbReference type="InterPro" id="IPR017456">
    <property type="entry name" value="CTP_synthase_N"/>
</dbReference>
<evidence type="ECO:0000256" key="2">
    <source>
        <dbReference type="ARBA" id="ARBA00007533"/>
    </source>
</evidence>
<dbReference type="InterPro" id="IPR029062">
    <property type="entry name" value="Class_I_gatase-like"/>
</dbReference>
<accession>A0A1G2SZ58</accession>
<evidence type="ECO:0000313" key="14">
    <source>
        <dbReference type="Proteomes" id="UP000178107"/>
    </source>
</evidence>
<dbReference type="FunFam" id="3.40.50.880:FF:000002">
    <property type="entry name" value="CTP synthase"/>
    <property type="match status" value="1"/>
</dbReference>
<dbReference type="SUPFAM" id="SSF52317">
    <property type="entry name" value="Class I glutamine amidotransferase-like"/>
    <property type="match status" value="1"/>
</dbReference>
<dbReference type="AlphaFoldDB" id="A0A1G2SZ58"/>
<dbReference type="Proteomes" id="UP000178107">
    <property type="component" value="Unassembled WGS sequence"/>
</dbReference>
<dbReference type="NCBIfam" id="NF003792">
    <property type="entry name" value="PRK05380.1"/>
    <property type="match status" value="1"/>
</dbReference>
<dbReference type="InterPro" id="IPR004468">
    <property type="entry name" value="CTP_synthase"/>
</dbReference>
<evidence type="ECO:0000256" key="8">
    <source>
        <dbReference type="ARBA" id="ARBA00022975"/>
    </source>
</evidence>
<evidence type="ECO:0000256" key="6">
    <source>
        <dbReference type="ARBA" id="ARBA00022840"/>
    </source>
</evidence>
<dbReference type="Gene3D" id="3.40.50.880">
    <property type="match status" value="1"/>
</dbReference>
<dbReference type="InterPro" id="IPR017926">
    <property type="entry name" value="GATASE"/>
</dbReference>
<dbReference type="GO" id="GO:0042802">
    <property type="term" value="F:identical protein binding"/>
    <property type="evidence" value="ECO:0007669"/>
    <property type="project" value="TreeGrafter"/>
</dbReference>
<dbReference type="PROSITE" id="PS51273">
    <property type="entry name" value="GATASE_TYPE_1"/>
    <property type="match status" value="1"/>
</dbReference>
<reference evidence="13 14" key="1">
    <citation type="journal article" date="2016" name="Nat. Commun.">
        <title>Thousands of microbial genomes shed light on interconnected biogeochemical processes in an aquifer system.</title>
        <authorList>
            <person name="Anantharaman K."/>
            <person name="Brown C.T."/>
            <person name="Hug L.A."/>
            <person name="Sharon I."/>
            <person name="Castelle C.J."/>
            <person name="Probst A.J."/>
            <person name="Thomas B.C."/>
            <person name="Singh A."/>
            <person name="Wilkins M.J."/>
            <person name="Karaoz U."/>
            <person name="Brodie E.L."/>
            <person name="Williams K.H."/>
            <person name="Hubbard S.S."/>
            <person name="Banfield J.F."/>
        </authorList>
    </citation>
    <scope>NUCLEOTIDE SEQUENCE [LARGE SCALE GENOMIC DNA]</scope>
</reference>
<evidence type="ECO:0000256" key="5">
    <source>
        <dbReference type="ARBA" id="ARBA00022741"/>
    </source>
</evidence>
<name>A0A1G2SZ58_9BACT</name>
<comment type="caution">
    <text evidence="13">The sequence shown here is derived from an EMBL/GenBank/DDBJ whole genome shotgun (WGS) entry which is preliminary data.</text>
</comment>
<dbReference type="EMBL" id="MHVH01000005">
    <property type="protein sequence ID" value="OHA90330.1"/>
    <property type="molecule type" value="Genomic_DNA"/>
</dbReference>
<keyword evidence="5" id="KW-0547">Nucleotide-binding</keyword>
<dbReference type="PANTHER" id="PTHR11550">
    <property type="entry name" value="CTP SYNTHASE"/>
    <property type="match status" value="1"/>
</dbReference>
<feature type="domain" description="Glutamine amidotransferase" evidence="11">
    <location>
        <begin position="313"/>
        <end position="542"/>
    </location>
</feature>
<keyword evidence="4" id="KW-0436">Ligase</keyword>
<dbReference type="GO" id="GO:0003883">
    <property type="term" value="F:CTP synthase activity"/>
    <property type="evidence" value="ECO:0007669"/>
    <property type="project" value="UniProtKB-EC"/>
</dbReference>
<protein>
    <recommendedName>
        <fullName evidence="3">CTP synthase (glutamine hydrolyzing)</fullName>
        <ecNumber evidence="3">6.3.4.2</ecNumber>
    </recommendedName>
</protein>
<keyword evidence="8" id="KW-0665">Pyrimidine biosynthesis</keyword>
<gene>
    <name evidence="13" type="ORF">A2838_01885</name>
</gene>
<evidence type="ECO:0000313" key="13">
    <source>
        <dbReference type="EMBL" id="OHA90330.1"/>
    </source>
</evidence>
<keyword evidence="7" id="KW-0315">Glutamine amidotransferase</keyword>
<evidence type="ECO:0000256" key="3">
    <source>
        <dbReference type="ARBA" id="ARBA00012291"/>
    </source>
</evidence>
<dbReference type="CDD" id="cd01746">
    <property type="entry name" value="GATase1_CTP_Synthase"/>
    <property type="match status" value="1"/>
</dbReference>
<evidence type="ECO:0000256" key="7">
    <source>
        <dbReference type="ARBA" id="ARBA00022962"/>
    </source>
</evidence>
<keyword evidence="6" id="KW-0067">ATP-binding</keyword>
<keyword evidence="10" id="KW-0812">Transmembrane</keyword>
<evidence type="ECO:0000256" key="1">
    <source>
        <dbReference type="ARBA" id="ARBA00005171"/>
    </source>
</evidence>
<dbReference type="Pfam" id="PF06418">
    <property type="entry name" value="CTP_synth_N"/>
    <property type="match status" value="1"/>
</dbReference>
<dbReference type="GO" id="GO:0005524">
    <property type="term" value="F:ATP binding"/>
    <property type="evidence" value="ECO:0007669"/>
    <property type="project" value="UniProtKB-KW"/>
</dbReference>